<keyword evidence="1" id="KW-0175">Coiled coil</keyword>
<accession>A0A8S1IZG7</accession>
<feature type="compositionally biased region" description="Low complexity" evidence="2">
    <location>
        <begin position="311"/>
        <end position="330"/>
    </location>
</feature>
<proteinExistence type="predicted"/>
<name>A0A8S1IZG7_9CHLO</name>
<feature type="compositionally biased region" description="Basic and acidic residues" evidence="2">
    <location>
        <begin position="531"/>
        <end position="542"/>
    </location>
</feature>
<gene>
    <name evidence="3" type="ORF">OSTQU699_LOCUS4375</name>
</gene>
<feature type="coiled-coil region" evidence="1">
    <location>
        <begin position="33"/>
        <end position="60"/>
    </location>
</feature>
<dbReference type="OrthoDB" id="10686155at2759"/>
<feature type="region of interest" description="Disordered" evidence="2">
    <location>
        <begin position="79"/>
        <end position="233"/>
    </location>
</feature>
<evidence type="ECO:0000256" key="1">
    <source>
        <dbReference type="SAM" id="Coils"/>
    </source>
</evidence>
<dbReference type="Proteomes" id="UP000708148">
    <property type="component" value="Unassembled WGS sequence"/>
</dbReference>
<feature type="compositionally biased region" description="Basic and acidic residues" evidence="2">
    <location>
        <begin position="278"/>
        <end position="288"/>
    </location>
</feature>
<reference evidence="3" key="1">
    <citation type="submission" date="2020-12" db="EMBL/GenBank/DDBJ databases">
        <authorList>
            <person name="Iha C."/>
        </authorList>
    </citation>
    <scope>NUCLEOTIDE SEQUENCE</scope>
</reference>
<comment type="caution">
    <text evidence="3">The sequence shown here is derived from an EMBL/GenBank/DDBJ whole genome shotgun (WGS) entry which is preliminary data.</text>
</comment>
<keyword evidence="4" id="KW-1185">Reference proteome</keyword>
<evidence type="ECO:0000313" key="3">
    <source>
        <dbReference type="EMBL" id="CAD7699016.1"/>
    </source>
</evidence>
<feature type="region of interest" description="Disordered" evidence="2">
    <location>
        <begin position="245"/>
        <end position="337"/>
    </location>
</feature>
<sequence length="622" mass="68333">MAAPAVAGAPRPPAADESRDARWHSLGLLDDHIKSLKRQIEVLASELRAAVAERDALLSELGVLQWPGLERDARFLLRLPGSGRKGGGPDWRFESKAGNSDVGHGSHGKGEGESSEGAPKQGQHKRGQSWAGWENKAGARGAGGKKLGRSRIRSMDSGLGMESLPFGGDLPTPRGPAPDQCKLPATPEEAPEEEMEEAPEAAGEGACDYGDEETTKSSGTVLSPIVENDIEAVSEDVEEVRDVEMMSSDLPDSPVSLTDSEPSVGTDEDMGVPSDEGSETREGEHGEEQGTPAGEGGVVWLSNGAFHRNVTDSPTPSSESESAPEATVSAHHPQVRMRTTHVALVERANRAARLSKELFQAKFALHDSQSQLQFLTEKMMMYKNTFQDQVRRHEEETCKLRSMLNEATTSKFIMFCKLSECQEKVQQLEEHLVLSRAMGTRAGLGAIDENVDQNGREVLARLPEKEQEKVDTSPRWVRGSSMSTIECGACKVEQSAVGSGLQQRLTETMRRLLEAENRGDLLQQRLKEMETQLKRKGSEDSRSVQSTDRSSGSVTSKRSNQSHTWSELKQTRLELKRTKIQLHKCEGELSASNKIRYQQEAAIAKLKMELKEVKRRKPPSWR</sequence>
<feature type="compositionally biased region" description="Polar residues" evidence="2">
    <location>
        <begin position="543"/>
        <end position="566"/>
    </location>
</feature>
<evidence type="ECO:0000256" key="2">
    <source>
        <dbReference type="SAM" id="MobiDB-lite"/>
    </source>
</evidence>
<organism evidence="3 4">
    <name type="scientific">Ostreobium quekettii</name>
    <dbReference type="NCBI Taxonomy" id="121088"/>
    <lineage>
        <taxon>Eukaryota</taxon>
        <taxon>Viridiplantae</taxon>
        <taxon>Chlorophyta</taxon>
        <taxon>core chlorophytes</taxon>
        <taxon>Ulvophyceae</taxon>
        <taxon>TCBD clade</taxon>
        <taxon>Bryopsidales</taxon>
        <taxon>Ostreobineae</taxon>
        <taxon>Ostreobiaceae</taxon>
        <taxon>Ostreobium</taxon>
    </lineage>
</organism>
<feature type="region of interest" description="Disordered" evidence="2">
    <location>
        <begin position="531"/>
        <end position="566"/>
    </location>
</feature>
<evidence type="ECO:0000313" key="4">
    <source>
        <dbReference type="Proteomes" id="UP000708148"/>
    </source>
</evidence>
<dbReference type="AlphaFoldDB" id="A0A8S1IZG7"/>
<dbReference type="EMBL" id="CAJHUC010000939">
    <property type="protein sequence ID" value="CAD7699016.1"/>
    <property type="molecule type" value="Genomic_DNA"/>
</dbReference>
<feature type="compositionally biased region" description="Acidic residues" evidence="2">
    <location>
        <begin position="189"/>
        <end position="199"/>
    </location>
</feature>
<protein>
    <submittedName>
        <fullName evidence="3">Uncharacterized protein</fullName>
    </submittedName>
</protein>
<feature type="coiled-coil region" evidence="1">
    <location>
        <begin position="568"/>
        <end position="616"/>
    </location>
</feature>